<dbReference type="PROSITE" id="PS50048">
    <property type="entry name" value="ZN2_CY6_FUNGAL_2"/>
    <property type="match status" value="1"/>
</dbReference>
<dbReference type="OrthoDB" id="2341546at2759"/>
<keyword evidence="6" id="KW-0804">Transcription</keyword>
<evidence type="ECO:0000256" key="8">
    <source>
        <dbReference type="SAM" id="MobiDB-lite"/>
    </source>
</evidence>
<evidence type="ECO:0000313" key="10">
    <source>
        <dbReference type="EMBL" id="TVY28294.1"/>
    </source>
</evidence>
<dbReference type="PANTHER" id="PTHR31845:SF21">
    <property type="entry name" value="REGULATORY PROTEIN LEU3"/>
    <property type="match status" value="1"/>
</dbReference>
<keyword evidence="11" id="KW-1185">Reference proteome</keyword>
<gene>
    <name evidence="10" type="primary">LEU3_0</name>
    <name evidence="10" type="ORF">LHYA1_G003703</name>
</gene>
<dbReference type="FunFam" id="4.10.240.10:FF:000003">
    <property type="entry name" value="C6 transcription factor (Leu3)"/>
    <property type="match status" value="1"/>
</dbReference>
<dbReference type="GO" id="GO:0000981">
    <property type="term" value="F:DNA-binding transcription factor activity, RNA polymerase II-specific"/>
    <property type="evidence" value="ECO:0007669"/>
    <property type="project" value="InterPro"/>
</dbReference>
<protein>
    <submittedName>
        <fullName evidence="10">Regulatory protein LEU3</fullName>
    </submittedName>
</protein>
<dbReference type="AlphaFoldDB" id="A0A8H8R7M0"/>
<keyword evidence="3" id="KW-0862">Zinc</keyword>
<feature type="region of interest" description="Disordered" evidence="8">
    <location>
        <begin position="798"/>
        <end position="879"/>
    </location>
</feature>
<feature type="compositionally biased region" description="Basic and acidic residues" evidence="8">
    <location>
        <begin position="724"/>
        <end position="737"/>
    </location>
</feature>
<keyword evidence="5" id="KW-0238">DNA-binding</keyword>
<evidence type="ECO:0000256" key="3">
    <source>
        <dbReference type="ARBA" id="ARBA00022833"/>
    </source>
</evidence>
<feature type="region of interest" description="Disordered" evidence="8">
    <location>
        <begin position="708"/>
        <end position="742"/>
    </location>
</feature>
<evidence type="ECO:0000256" key="4">
    <source>
        <dbReference type="ARBA" id="ARBA00023015"/>
    </source>
</evidence>
<dbReference type="InterPro" id="IPR051089">
    <property type="entry name" value="prtT"/>
</dbReference>
<organism evidence="10 11">
    <name type="scientific">Lachnellula hyalina</name>
    <dbReference type="NCBI Taxonomy" id="1316788"/>
    <lineage>
        <taxon>Eukaryota</taxon>
        <taxon>Fungi</taxon>
        <taxon>Dikarya</taxon>
        <taxon>Ascomycota</taxon>
        <taxon>Pezizomycotina</taxon>
        <taxon>Leotiomycetes</taxon>
        <taxon>Helotiales</taxon>
        <taxon>Lachnaceae</taxon>
        <taxon>Lachnellula</taxon>
    </lineage>
</organism>
<dbReference type="PANTHER" id="PTHR31845">
    <property type="entry name" value="FINGER DOMAIN PROTEIN, PUTATIVE-RELATED"/>
    <property type="match status" value="1"/>
</dbReference>
<dbReference type="GO" id="GO:0006351">
    <property type="term" value="P:DNA-templated transcription"/>
    <property type="evidence" value="ECO:0007669"/>
    <property type="project" value="InterPro"/>
</dbReference>
<reference evidence="10 11" key="1">
    <citation type="submission" date="2018-05" db="EMBL/GenBank/DDBJ databases">
        <title>Genome sequencing and assembly of the regulated plant pathogen Lachnellula willkommii and related sister species for the development of diagnostic species identification markers.</title>
        <authorList>
            <person name="Giroux E."/>
            <person name="Bilodeau G."/>
        </authorList>
    </citation>
    <scope>NUCLEOTIDE SEQUENCE [LARGE SCALE GENOMIC DNA]</scope>
    <source>
        <strain evidence="10 11">CBS 185.66</strain>
    </source>
</reference>
<dbReference type="EMBL" id="QGMH01000033">
    <property type="protein sequence ID" value="TVY28294.1"/>
    <property type="molecule type" value="Genomic_DNA"/>
</dbReference>
<dbReference type="InterPro" id="IPR001138">
    <property type="entry name" value="Zn2Cys6_DnaBD"/>
</dbReference>
<feature type="region of interest" description="Disordered" evidence="8">
    <location>
        <begin position="1"/>
        <end position="63"/>
    </location>
</feature>
<comment type="subcellular location">
    <subcellularLocation>
        <location evidence="1">Nucleus</location>
    </subcellularLocation>
</comment>
<dbReference type="RefSeq" id="XP_031007082.1">
    <property type="nucleotide sequence ID" value="XM_031148672.1"/>
</dbReference>
<feature type="compositionally biased region" description="Low complexity" evidence="8">
    <location>
        <begin position="824"/>
        <end position="839"/>
    </location>
</feature>
<dbReference type="CDD" id="cd00067">
    <property type="entry name" value="GAL4"/>
    <property type="match status" value="1"/>
</dbReference>
<dbReference type="CDD" id="cd12148">
    <property type="entry name" value="fungal_TF_MHR"/>
    <property type="match status" value="1"/>
</dbReference>
<comment type="caution">
    <text evidence="10">The sequence shown here is derived from an EMBL/GenBank/DDBJ whole genome shotgun (WGS) entry which is preliminary data.</text>
</comment>
<evidence type="ECO:0000256" key="5">
    <source>
        <dbReference type="ARBA" id="ARBA00023125"/>
    </source>
</evidence>
<evidence type="ECO:0000256" key="6">
    <source>
        <dbReference type="ARBA" id="ARBA00023163"/>
    </source>
</evidence>
<dbReference type="GO" id="GO:0005634">
    <property type="term" value="C:nucleus"/>
    <property type="evidence" value="ECO:0007669"/>
    <property type="project" value="UniProtKB-SubCell"/>
</dbReference>
<dbReference type="GeneID" id="41983901"/>
<dbReference type="SMART" id="SM00066">
    <property type="entry name" value="GAL4"/>
    <property type="match status" value="1"/>
</dbReference>
<dbReference type="Pfam" id="PF04082">
    <property type="entry name" value="Fungal_trans"/>
    <property type="match status" value="1"/>
</dbReference>
<evidence type="ECO:0000256" key="1">
    <source>
        <dbReference type="ARBA" id="ARBA00004123"/>
    </source>
</evidence>
<dbReference type="Gene3D" id="4.10.240.10">
    <property type="entry name" value="Zn(2)-C6 fungal-type DNA-binding domain"/>
    <property type="match status" value="1"/>
</dbReference>
<dbReference type="PROSITE" id="PS00463">
    <property type="entry name" value="ZN2_CY6_FUNGAL_1"/>
    <property type="match status" value="1"/>
</dbReference>
<feature type="compositionally biased region" description="Low complexity" evidence="8">
    <location>
        <begin position="867"/>
        <end position="879"/>
    </location>
</feature>
<evidence type="ECO:0000256" key="7">
    <source>
        <dbReference type="ARBA" id="ARBA00023242"/>
    </source>
</evidence>
<feature type="compositionally biased region" description="Polar residues" evidence="8">
    <location>
        <begin position="1"/>
        <end position="25"/>
    </location>
</feature>
<evidence type="ECO:0000313" key="11">
    <source>
        <dbReference type="Proteomes" id="UP000431533"/>
    </source>
</evidence>
<dbReference type="GO" id="GO:0000976">
    <property type="term" value="F:transcription cis-regulatory region binding"/>
    <property type="evidence" value="ECO:0007669"/>
    <property type="project" value="TreeGrafter"/>
</dbReference>
<dbReference type="GO" id="GO:0008270">
    <property type="term" value="F:zinc ion binding"/>
    <property type="evidence" value="ECO:0007669"/>
    <property type="project" value="InterPro"/>
</dbReference>
<name>A0A8H8R7M0_9HELO</name>
<sequence>MDSQGSMIRGVTSPTTSARPGTANSTKRKRSGLDFESSPGTGGEADDDGLERHTPRQPGVKRACNECRQQKLKCDVQQDPFHPCGRCTRLKLACKIDHHFKRVGKRSKHAEMERTIETYKAELQRAQSQGYVLEHDELQSPIANNGVYSTNTQSYMGSDEAVSSLLTLKQGVGSYGLRPQIVRELEGVGLTEEAINHLFSEFWNFYHPYLPFLNPAQSPDQYYQQHPLLFWVIIVVAARRYTADPSLLTALSAPLSRLLWSTIGEVPSTHYVVKALCLLCTWPLPTSTTSTDPSHILGGVMMKTATGIGLHRPNHTQDFSRVSVDLNKEQLHDRVVTWAVCNIVAQNLGTGYGQPASTLYDWTLAVRPGENGPFKLSAELEARLQIERFCDKVSKEMYSNSTDPRGVAGDELRATLTRVYRREYSELYAAIMSQAELSPIVKLYLTAAGLHLRLSAFFDSSTTQGYMDDLMGLWRAANAFLEVVFDLETSSFNMEGRSPLRYATNYILQMIIAACFTLMKLLSSFFASEIDFNQGRQLFHRTIQAIRSMSVINNDLPWRLAELMVQMYNGARVESRKNSNNGVDSRTIVDDSLQLKVRCRMSMSLMFDSIWRWREEFQAQGRGNLEGQHIRRPLCGFSLFALLRPRFHNCDSTVSDQGVLPAFASSISRSSFSTNLSIDGDGQVPKLMTTNCVFQDQEVVFYKGAASPSKSLNQDQDQDMVSYKGKDKDQVPDRTQDEYNSPTLRSSIYECNYVEASGFPTPTPMNAFDFSGSADNYTALFQQSFRPFDHMQLLDFSDEEQSQNQKQEFDRRKSRRAQEQTLKNPTNPDSTTDSSASSTHQLESTLMPPSSHQISSHLMGGSGSITPNNNNGLPSGNSGLPSSGMGGVYNESNYEVFDPLNWMLDGLVDFPYSYAAVQGLEGGMN</sequence>
<feature type="domain" description="Zn(2)-C6 fungal-type" evidence="9">
    <location>
        <begin position="63"/>
        <end position="96"/>
    </location>
</feature>
<proteinExistence type="predicted"/>
<evidence type="ECO:0000256" key="2">
    <source>
        <dbReference type="ARBA" id="ARBA00022723"/>
    </source>
</evidence>
<dbReference type="Proteomes" id="UP000431533">
    <property type="component" value="Unassembled WGS sequence"/>
</dbReference>
<feature type="compositionally biased region" description="Polar residues" evidence="8">
    <location>
        <begin position="840"/>
        <end position="856"/>
    </location>
</feature>
<dbReference type="InterPro" id="IPR007219">
    <property type="entry name" value="XnlR_reg_dom"/>
</dbReference>
<keyword evidence="4" id="KW-0805">Transcription regulation</keyword>
<evidence type="ECO:0000259" key="9">
    <source>
        <dbReference type="PROSITE" id="PS50048"/>
    </source>
</evidence>
<dbReference type="Pfam" id="PF00172">
    <property type="entry name" value="Zn_clus"/>
    <property type="match status" value="1"/>
</dbReference>
<dbReference type="InterPro" id="IPR036864">
    <property type="entry name" value="Zn2-C6_fun-type_DNA-bd_sf"/>
</dbReference>
<accession>A0A8H8R7M0</accession>
<dbReference type="GO" id="GO:0001216">
    <property type="term" value="F:DNA-binding transcription activator activity"/>
    <property type="evidence" value="ECO:0007669"/>
    <property type="project" value="UniProtKB-ARBA"/>
</dbReference>
<keyword evidence="2" id="KW-0479">Metal-binding</keyword>
<dbReference type="SUPFAM" id="SSF57701">
    <property type="entry name" value="Zn2/Cys6 DNA-binding domain"/>
    <property type="match status" value="1"/>
</dbReference>
<keyword evidence="7" id="KW-0539">Nucleus</keyword>